<evidence type="ECO:0000256" key="1">
    <source>
        <dbReference type="SAM" id="Phobius"/>
    </source>
</evidence>
<sequence length="71" mass="7038">MNRDLTPASVLFVTGFVAVLFFMAGGLVLVVVGDVGVPALTGLAAALAGLGGVVLFAGLVLAGLLRVRQKG</sequence>
<proteinExistence type="predicted"/>
<dbReference type="AlphaFoldDB" id="A0ABD5R9L3"/>
<keyword evidence="3" id="KW-1185">Reference proteome</keyword>
<evidence type="ECO:0000313" key="2">
    <source>
        <dbReference type="EMBL" id="MFC5366662.1"/>
    </source>
</evidence>
<feature type="transmembrane region" description="Helical" evidence="1">
    <location>
        <begin position="12"/>
        <end position="33"/>
    </location>
</feature>
<comment type="caution">
    <text evidence="2">The sequence shown here is derived from an EMBL/GenBank/DDBJ whole genome shotgun (WGS) entry which is preliminary data.</text>
</comment>
<evidence type="ECO:0000313" key="3">
    <source>
        <dbReference type="Proteomes" id="UP001596201"/>
    </source>
</evidence>
<organism evidence="2 3">
    <name type="scientific">Salinirubrum litoreum</name>
    <dbReference type="NCBI Taxonomy" id="1126234"/>
    <lineage>
        <taxon>Archaea</taxon>
        <taxon>Methanobacteriati</taxon>
        <taxon>Methanobacteriota</taxon>
        <taxon>Stenosarchaea group</taxon>
        <taxon>Halobacteria</taxon>
        <taxon>Halobacteriales</taxon>
        <taxon>Haloferacaceae</taxon>
        <taxon>Salinirubrum</taxon>
    </lineage>
</organism>
<keyword evidence="1" id="KW-1133">Transmembrane helix</keyword>
<evidence type="ECO:0008006" key="4">
    <source>
        <dbReference type="Google" id="ProtNLM"/>
    </source>
</evidence>
<dbReference type="Proteomes" id="UP001596201">
    <property type="component" value="Unassembled WGS sequence"/>
</dbReference>
<keyword evidence="1" id="KW-0472">Membrane</keyword>
<keyword evidence="1" id="KW-0812">Transmembrane</keyword>
<gene>
    <name evidence="2" type="ORF">ACFPJ5_06895</name>
</gene>
<reference evidence="2 3" key="1">
    <citation type="journal article" date="2019" name="Int. J. Syst. Evol. Microbiol.">
        <title>The Global Catalogue of Microorganisms (GCM) 10K type strain sequencing project: providing services to taxonomists for standard genome sequencing and annotation.</title>
        <authorList>
            <consortium name="The Broad Institute Genomics Platform"/>
            <consortium name="The Broad Institute Genome Sequencing Center for Infectious Disease"/>
            <person name="Wu L."/>
            <person name="Ma J."/>
        </authorList>
    </citation>
    <scope>NUCLEOTIDE SEQUENCE [LARGE SCALE GENOMIC DNA]</scope>
    <source>
        <strain evidence="2 3">CGMCC 1.12237</strain>
    </source>
</reference>
<name>A0ABD5R9L3_9EURY</name>
<dbReference type="RefSeq" id="WP_227228000.1">
    <property type="nucleotide sequence ID" value="NZ_JAJCVJ010000001.1"/>
</dbReference>
<dbReference type="EMBL" id="JBHSKX010000001">
    <property type="protein sequence ID" value="MFC5366662.1"/>
    <property type="molecule type" value="Genomic_DNA"/>
</dbReference>
<feature type="transmembrane region" description="Helical" evidence="1">
    <location>
        <begin position="39"/>
        <end position="65"/>
    </location>
</feature>
<protein>
    <recommendedName>
        <fullName evidence="4">Transporter</fullName>
    </recommendedName>
</protein>
<accession>A0ABD5R9L3</accession>